<evidence type="ECO:0000313" key="5">
    <source>
        <dbReference type="EMBL" id="MBB3940235.1"/>
    </source>
</evidence>
<comment type="similarity">
    <text evidence="1">Belongs to the peptidase M20 family.</text>
</comment>
<dbReference type="Proteomes" id="UP000561459">
    <property type="component" value="Unassembled WGS sequence"/>
</dbReference>
<dbReference type="EMBL" id="JACIDY010000004">
    <property type="protein sequence ID" value="MBB3940235.1"/>
    <property type="molecule type" value="Genomic_DNA"/>
</dbReference>
<evidence type="ECO:0000256" key="3">
    <source>
        <dbReference type="PIRSR" id="PIRSR005962-1"/>
    </source>
</evidence>
<reference evidence="5 6" key="1">
    <citation type="submission" date="2020-08" db="EMBL/GenBank/DDBJ databases">
        <title>Genomic Encyclopedia of Type Strains, Phase IV (KMG-IV): sequencing the most valuable type-strain genomes for metagenomic binning, comparative biology and taxonomic classification.</title>
        <authorList>
            <person name="Goeker M."/>
        </authorList>
    </citation>
    <scope>NUCLEOTIDE SEQUENCE [LARGE SCALE GENOMIC DNA]</scope>
    <source>
        <strain evidence="5 6">DSM 27568</strain>
    </source>
</reference>
<dbReference type="PANTHER" id="PTHR11014:SF63">
    <property type="entry name" value="METALLOPEPTIDASE, PUTATIVE (AFU_ORTHOLOGUE AFUA_6G09600)-RELATED"/>
    <property type="match status" value="1"/>
</dbReference>
<evidence type="ECO:0000256" key="1">
    <source>
        <dbReference type="ARBA" id="ARBA00006153"/>
    </source>
</evidence>
<keyword evidence="6" id="KW-1185">Reference proteome</keyword>
<feature type="binding site" evidence="3">
    <location>
        <position position="143"/>
    </location>
    <ligand>
        <name>Mn(2+)</name>
        <dbReference type="ChEBI" id="CHEBI:29035"/>
        <label>2</label>
    </ligand>
</feature>
<protein>
    <submittedName>
        <fullName evidence="5">Hippurate hydrolase</fullName>
        <ecNumber evidence="5">3.5.1.32</ecNumber>
    </submittedName>
</protein>
<dbReference type="RefSeq" id="WP_183616897.1">
    <property type="nucleotide sequence ID" value="NZ_JACIDY010000004.1"/>
</dbReference>
<dbReference type="Pfam" id="PF07687">
    <property type="entry name" value="M20_dimer"/>
    <property type="match status" value="1"/>
</dbReference>
<dbReference type="InterPro" id="IPR017439">
    <property type="entry name" value="Amidohydrolase"/>
</dbReference>
<feature type="binding site" evidence="3">
    <location>
        <position position="110"/>
    </location>
    <ligand>
        <name>Mn(2+)</name>
        <dbReference type="ChEBI" id="CHEBI:29035"/>
        <label>2</label>
    </ligand>
</feature>
<dbReference type="InterPro" id="IPR002933">
    <property type="entry name" value="Peptidase_M20"/>
</dbReference>
<dbReference type="PANTHER" id="PTHR11014">
    <property type="entry name" value="PEPTIDASE M20 FAMILY MEMBER"/>
    <property type="match status" value="1"/>
</dbReference>
<dbReference type="PIRSF" id="PIRSF005962">
    <property type="entry name" value="Pept_M20D_amidohydro"/>
    <property type="match status" value="1"/>
</dbReference>
<sequence>MSKVLDRHELRGTIAGFVDDAIAIRQDLHRHPELSWDEHRTSSRVAELLAEWGFHVTTGVGGTGVVGTLRRGQGTRAIGIRADMDALPIQEASDLDFASVHKGRMHACGHDGHTAILLVAARYLAESEHFSGTVNLIFQPAEELGQGARRMIEDGLFERFPCDAVYALHNWPGVPEGKLGFVDGPAMAAVDWLAIRVIGKGGHGAAPHEAVDPVVVAAHLITALQTVVSRSVAPLDSAVVTVGAIHGGDAANVIPAAVEMKLTLRSFREEVRDAIRGRVIDLAHRIAASFGATAEVDVKPGFPSVINHPAETAFARDVARDLLGEDCIISNLAPRTASEDFAYMLQARPGSFLFVGTGDGEPLHSPRYRFNDAVIAPAAAFWARLVETYLTDNPERASA</sequence>
<comment type="caution">
    <text evidence="5">The sequence shown here is derived from an EMBL/GenBank/DDBJ whole genome shotgun (WGS) entry which is preliminary data.</text>
</comment>
<comment type="cofactor">
    <cofactor evidence="3">
        <name>Mn(2+)</name>
        <dbReference type="ChEBI" id="CHEBI:29035"/>
    </cofactor>
    <text evidence="3">The Mn(2+) ion enhances activity.</text>
</comment>
<dbReference type="NCBIfam" id="TIGR01891">
    <property type="entry name" value="amidohydrolases"/>
    <property type="match status" value="1"/>
</dbReference>
<dbReference type="AlphaFoldDB" id="A0A7W6C151"/>
<proteinExistence type="inferred from homology"/>
<feature type="binding site" evidence="3">
    <location>
        <position position="169"/>
    </location>
    <ligand>
        <name>Mn(2+)</name>
        <dbReference type="ChEBI" id="CHEBI:29035"/>
        <label>2</label>
    </ligand>
</feature>
<keyword evidence="2 5" id="KW-0378">Hydrolase</keyword>
<dbReference type="EC" id="3.5.1.32" evidence="5"/>
<dbReference type="InterPro" id="IPR036264">
    <property type="entry name" value="Bact_exopeptidase_dim_dom"/>
</dbReference>
<evidence type="ECO:0000313" key="6">
    <source>
        <dbReference type="Proteomes" id="UP000561459"/>
    </source>
</evidence>
<dbReference type="Gene3D" id="3.40.630.10">
    <property type="entry name" value="Zn peptidases"/>
    <property type="match status" value="1"/>
</dbReference>
<feature type="binding site" evidence="3">
    <location>
        <position position="108"/>
    </location>
    <ligand>
        <name>Mn(2+)</name>
        <dbReference type="ChEBI" id="CHEBI:29035"/>
        <label>2</label>
    </ligand>
</feature>
<evidence type="ECO:0000256" key="2">
    <source>
        <dbReference type="ARBA" id="ARBA00022801"/>
    </source>
</evidence>
<dbReference type="GO" id="GO:0047980">
    <property type="term" value="F:hippurate hydrolase activity"/>
    <property type="evidence" value="ECO:0007669"/>
    <property type="project" value="UniProtKB-EC"/>
</dbReference>
<accession>A0A7W6C151</accession>
<dbReference type="CDD" id="cd05666">
    <property type="entry name" value="M20_Acy1-like"/>
    <property type="match status" value="1"/>
</dbReference>
<organism evidence="5 6">
    <name type="scientific">Novosphingobium fluoreni</name>
    <dbReference type="NCBI Taxonomy" id="1391222"/>
    <lineage>
        <taxon>Bacteria</taxon>
        <taxon>Pseudomonadati</taxon>
        <taxon>Pseudomonadota</taxon>
        <taxon>Alphaproteobacteria</taxon>
        <taxon>Sphingomonadales</taxon>
        <taxon>Sphingomonadaceae</taxon>
        <taxon>Novosphingobium</taxon>
    </lineage>
</organism>
<name>A0A7W6C151_9SPHN</name>
<dbReference type="InterPro" id="IPR011650">
    <property type="entry name" value="Peptidase_M20_dimer"/>
</dbReference>
<dbReference type="FunFam" id="3.30.70.360:FF:000014">
    <property type="entry name" value="N-acyl-L-amino acid amidohydrolase"/>
    <property type="match status" value="1"/>
</dbReference>
<gene>
    <name evidence="5" type="ORF">GGR39_001892</name>
</gene>
<keyword evidence="3" id="KW-0479">Metal-binding</keyword>
<dbReference type="Pfam" id="PF01546">
    <property type="entry name" value="Peptidase_M20"/>
    <property type="match status" value="1"/>
</dbReference>
<dbReference type="SUPFAM" id="SSF53187">
    <property type="entry name" value="Zn-dependent exopeptidases"/>
    <property type="match status" value="1"/>
</dbReference>
<dbReference type="Gene3D" id="3.30.70.360">
    <property type="match status" value="1"/>
</dbReference>
<feature type="domain" description="Peptidase M20 dimerisation" evidence="4">
    <location>
        <begin position="192"/>
        <end position="283"/>
    </location>
</feature>
<feature type="binding site" evidence="3">
    <location>
        <position position="364"/>
    </location>
    <ligand>
        <name>Mn(2+)</name>
        <dbReference type="ChEBI" id="CHEBI:29035"/>
        <label>2</label>
    </ligand>
</feature>
<dbReference type="GO" id="GO:0046872">
    <property type="term" value="F:metal ion binding"/>
    <property type="evidence" value="ECO:0007669"/>
    <property type="project" value="UniProtKB-KW"/>
</dbReference>
<dbReference type="SUPFAM" id="SSF55031">
    <property type="entry name" value="Bacterial exopeptidase dimerisation domain"/>
    <property type="match status" value="1"/>
</dbReference>
<keyword evidence="3" id="KW-0464">Manganese</keyword>
<evidence type="ECO:0000259" key="4">
    <source>
        <dbReference type="Pfam" id="PF07687"/>
    </source>
</evidence>